<keyword evidence="1" id="KW-0732">Signal</keyword>
<organism evidence="2 3">
    <name type="scientific">Paramecium tetraurelia</name>
    <dbReference type="NCBI Taxonomy" id="5888"/>
    <lineage>
        <taxon>Eukaryota</taxon>
        <taxon>Sar</taxon>
        <taxon>Alveolata</taxon>
        <taxon>Ciliophora</taxon>
        <taxon>Intramacronucleata</taxon>
        <taxon>Oligohymenophorea</taxon>
        <taxon>Peniculida</taxon>
        <taxon>Parameciidae</taxon>
        <taxon>Paramecium</taxon>
    </lineage>
</organism>
<dbReference type="InParanoid" id="A0C050"/>
<evidence type="ECO:0008006" key="4">
    <source>
        <dbReference type="Google" id="ProtNLM"/>
    </source>
</evidence>
<dbReference type="HOGENOM" id="CLU_247365_0_0_1"/>
<proteinExistence type="predicted"/>
<dbReference type="InterPro" id="IPR006212">
    <property type="entry name" value="Furin_repeat"/>
</dbReference>
<dbReference type="OMA" id="YLYESTI"/>
<protein>
    <recommendedName>
        <fullName evidence="4">TNFR-Cys domain-containing protein</fullName>
    </recommendedName>
</protein>
<evidence type="ECO:0000256" key="1">
    <source>
        <dbReference type="SAM" id="SignalP"/>
    </source>
</evidence>
<feature type="signal peptide" evidence="1">
    <location>
        <begin position="1"/>
        <end position="16"/>
    </location>
</feature>
<reference evidence="2 3" key="1">
    <citation type="journal article" date="2006" name="Nature">
        <title>Global trends of whole-genome duplications revealed by the ciliate Paramecium tetraurelia.</title>
        <authorList>
            <consortium name="Genoscope"/>
            <person name="Aury J.-M."/>
            <person name="Jaillon O."/>
            <person name="Duret L."/>
            <person name="Noel B."/>
            <person name="Jubin C."/>
            <person name="Porcel B.M."/>
            <person name="Segurens B."/>
            <person name="Daubin V."/>
            <person name="Anthouard V."/>
            <person name="Aiach N."/>
            <person name="Arnaiz O."/>
            <person name="Billaut A."/>
            <person name="Beisson J."/>
            <person name="Blanc I."/>
            <person name="Bouhouche K."/>
            <person name="Camara F."/>
            <person name="Duharcourt S."/>
            <person name="Guigo R."/>
            <person name="Gogendeau D."/>
            <person name="Katinka M."/>
            <person name="Keller A.-M."/>
            <person name="Kissmehl R."/>
            <person name="Klotz C."/>
            <person name="Koll F."/>
            <person name="Le Moue A."/>
            <person name="Lepere C."/>
            <person name="Malinsky S."/>
            <person name="Nowacki M."/>
            <person name="Nowak J.K."/>
            <person name="Plattner H."/>
            <person name="Poulain J."/>
            <person name="Ruiz F."/>
            <person name="Serrano V."/>
            <person name="Zagulski M."/>
            <person name="Dessen P."/>
            <person name="Betermier M."/>
            <person name="Weissenbach J."/>
            <person name="Scarpelli C."/>
            <person name="Schachter V."/>
            <person name="Sperling L."/>
            <person name="Meyer E."/>
            <person name="Cohen J."/>
            <person name="Wincker P."/>
        </authorList>
    </citation>
    <scope>NUCLEOTIDE SEQUENCE [LARGE SCALE GENOMIC DNA]</scope>
    <source>
        <strain evidence="2 3">Stock d4-2</strain>
    </source>
</reference>
<dbReference type="KEGG" id="ptm:GSPATT00006020001"/>
<gene>
    <name evidence="2" type="ORF">GSPATT00006020001</name>
</gene>
<evidence type="ECO:0000313" key="2">
    <source>
        <dbReference type="EMBL" id="CAK64167.1"/>
    </source>
</evidence>
<dbReference type="CDD" id="cd00064">
    <property type="entry name" value="FU"/>
    <property type="match status" value="1"/>
</dbReference>
<dbReference type="OrthoDB" id="317300at2759"/>
<dbReference type="GeneID" id="5017349"/>
<dbReference type="EMBL" id="CT868030">
    <property type="protein sequence ID" value="CAK64167.1"/>
    <property type="molecule type" value="Genomic_DNA"/>
</dbReference>
<evidence type="ECO:0000313" key="3">
    <source>
        <dbReference type="Proteomes" id="UP000000600"/>
    </source>
</evidence>
<dbReference type="RefSeq" id="XP_001431565.1">
    <property type="nucleotide sequence ID" value="XM_001431528.1"/>
</dbReference>
<name>A0C050_PARTE</name>
<dbReference type="Proteomes" id="UP000000600">
    <property type="component" value="Unassembled WGS sequence"/>
</dbReference>
<feature type="chain" id="PRO_5002622801" description="TNFR-Cys domain-containing protein" evidence="1">
    <location>
        <begin position="17"/>
        <end position="1321"/>
    </location>
</feature>
<accession>A0C050</accession>
<sequence>MLFIFHLLQICISSFSYINDQTRYSVDSEWDNPFYSYGVVSKLCPLGAKYYMYESMNTDIYYFLSSAKLLEGGLFYLHYVELSNSREKIIHHLYYYQENQWLSNEFIFNLEEYEGLWYQQYINYDVNSKLLNLEMRWGDHKKSLKSYSFQEFKYSNINFVIGGSYQVLCHYQLQVVHPITKYMLNLKTFPGQLLAAVSVYERDREDAWDIFSEIKCSDNTVLLLGQLDMKEFNQHQIYMIENQNQKYYKVTFWAKIQNDFDPEVDHKIHVLRIVANRFTTDFQATGSNSFILSYMYYSEQKQWMIRIQYYSYVLPIIVQFTNNNDPFQKEDLIFVQNHSLLSTWHFIQVEYDPDTLNFHLINKKQDKKIEKRYTNVNQFSNIYYRLFFGGSREDFSTLGRSFGLILFYDCNNENIQCHYSCQTCIGPSQNQCLSCPEQKNRIYNEVEQTCRCKVWYSEKSDFTCQFVTQNQVTVSLIDEQEEQDQEFCKFGEFSFDQMCFQCPSASQHNQVICAECLMRPIDWVLKSTNCKNTYYLFESSNNFLKKRNDPEITNIQFLFENEQLIPCKGCLLCNQFQDQDCYLSNYKHLNQQTYIKCIDNYMFENGECFQIRVLKIKNTACQNNCKYCNEELCYVCSSQTQYFINSKGQCQQCSILHCKYCFQYNQYNIKENSILNDAQNEGQVNDDYVIGCALCQQGYSFSFKTNLCIKNKIDNNCLYYIDSDGDTICYATQFELLENKFQQITNCQDKIPNCEQCIYNLFDLMVCLQCKVGYYNNNLNGLCISCNEKFENVQECELNNKMLQRYKLETIGYLQQLTQDFYGLSQLFRNYDQVLITQCSNNLVLDIQSNKCISPCSNCDICEQIDGEQQCLKCTTTSDEYIDFYSQISGRCYQCPYPCRFCLPLDSDLVHKYNPYFLLNSTSIKQTHKCLLNFNNNLTYIDQRSGLIQPYNNETKLKQKFISNSQQKSSSIFDGNFILQKSISNYYYIIENMIPHQENLLNDYYALKNYTATIIVEADMTGQGFVELFNITNFHIFNSLYKLKGSHIAVTTVYGVDVIVQNLTIRNEIAKNFLTINFSSDFQISVLSVKNVYLYESTIITINNFVKNASIQMNDLQFKNCTFQDSQFFYFASDKFNKILIKSVKIQNCTFRNSLFINQLLQNRNQQYVIEEFLIEDSFLDNSSIFFISKSQDMVLIRSVKLLNTFLNNSTIISTFSSVNLETVQIVDTIAIKSRIFYHQFESTQTFFLVNQLQCQNLQLNGTNILQLISLTQNINIDVIIKYSKFEKIDQIYSKGKISDNFFFYIQSATYMQIISQSKMM</sequence>
<keyword evidence="3" id="KW-1185">Reference proteome</keyword>